<keyword evidence="2" id="KW-1185">Reference proteome</keyword>
<name>A0A9D4DD88_DREPO</name>
<proteinExistence type="predicted"/>
<accession>A0A9D4DD88</accession>
<evidence type="ECO:0000313" key="1">
    <source>
        <dbReference type="EMBL" id="KAH3746405.1"/>
    </source>
</evidence>
<dbReference type="AlphaFoldDB" id="A0A9D4DD88"/>
<reference evidence="1" key="2">
    <citation type="submission" date="2020-11" db="EMBL/GenBank/DDBJ databases">
        <authorList>
            <person name="McCartney M.A."/>
            <person name="Auch B."/>
            <person name="Kono T."/>
            <person name="Mallez S."/>
            <person name="Becker A."/>
            <person name="Gohl D.M."/>
            <person name="Silverstein K.A.T."/>
            <person name="Koren S."/>
            <person name="Bechman K.B."/>
            <person name="Herman A."/>
            <person name="Abrahante J.E."/>
            <person name="Garbe J."/>
        </authorList>
    </citation>
    <scope>NUCLEOTIDE SEQUENCE</scope>
    <source>
        <strain evidence="1">Duluth1</strain>
        <tissue evidence="1">Whole animal</tissue>
    </source>
</reference>
<dbReference type="Proteomes" id="UP000828390">
    <property type="component" value="Unassembled WGS sequence"/>
</dbReference>
<organism evidence="1 2">
    <name type="scientific">Dreissena polymorpha</name>
    <name type="common">Zebra mussel</name>
    <name type="synonym">Mytilus polymorpha</name>
    <dbReference type="NCBI Taxonomy" id="45954"/>
    <lineage>
        <taxon>Eukaryota</taxon>
        <taxon>Metazoa</taxon>
        <taxon>Spiralia</taxon>
        <taxon>Lophotrochozoa</taxon>
        <taxon>Mollusca</taxon>
        <taxon>Bivalvia</taxon>
        <taxon>Autobranchia</taxon>
        <taxon>Heteroconchia</taxon>
        <taxon>Euheterodonta</taxon>
        <taxon>Imparidentia</taxon>
        <taxon>Neoheterodontei</taxon>
        <taxon>Myida</taxon>
        <taxon>Dreissenoidea</taxon>
        <taxon>Dreissenidae</taxon>
        <taxon>Dreissena</taxon>
    </lineage>
</organism>
<reference evidence="1" key="1">
    <citation type="journal article" date="2019" name="bioRxiv">
        <title>The Genome of the Zebra Mussel, Dreissena polymorpha: A Resource for Invasive Species Research.</title>
        <authorList>
            <person name="McCartney M.A."/>
            <person name="Auch B."/>
            <person name="Kono T."/>
            <person name="Mallez S."/>
            <person name="Zhang Y."/>
            <person name="Obille A."/>
            <person name="Becker A."/>
            <person name="Abrahante J.E."/>
            <person name="Garbe J."/>
            <person name="Badalamenti J.P."/>
            <person name="Herman A."/>
            <person name="Mangelson H."/>
            <person name="Liachko I."/>
            <person name="Sullivan S."/>
            <person name="Sone E.D."/>
            <person name="Koren S."/>
            <person name="Silverstein K.A.T."/>
            <person name="Beckman K.B."/>
            <person name="Gohl D.M."/>
        </authorList>
    </citation>
    <scope>NUCLEOTIDE SEQUENCE</scope>
    <source>
        <strain evidence="1">Duluth1</strain>
        <tissue evidence="1">Whole animal</tissue>
    </source>
</reference>
<evidence type="ECO:0000313" key="2">
    <source>
        <dbReference type="Proteomes" id="UP000828390"/>
    </source>
</evidence>
<gene>
    <name evidence="1" type="ORF">DPMN_180812</name>
</gene>
<comment type="caution">
    <text evidence="1">The sequence shown here is derived from an EMBL/GenBank/DDBJ whole genome shotgun (WGS) entry which is preliminary data.</text>
</comment>
<sequence length="93" mass="10289">MNVEDAVPLVLQTVPKVVRHPGPAGREEHDRDKAVIADHRQLPVRLPRTNGLGDKAVNVEDNEAAERADRKAYQKAAGGLYSSYFGKSELERL</sequence>
<dbReference type="EMBL" id="JAIWYP010000010">
    <property type="protein sequence ID" value="KAH3746405.1"/>
    <property type="molecule type" value="Genomic_DNA"/>
</dbReference>
<protein>
    <submittedName>
        <fullName evidence="1">Uncharacterized protein</fullName>
    </submittedName>
</protein>